<protein>
    <submittedName>
        <fullName evidence="1">Uncharacterized protein</fullName>
    </submittedName>
</protein>
<dbReference type="Gramene" id="rna30556">
    <property type="protein sequence ID" value="RHN55383.1"/>
    <property type="gene ID" value="gene30556"/>
</dbReference>
<dbReference type="Proteomes" id="UP000265566">
    <property type="component" value="Chromosome 5"/>
</dbReference>
<reference evidence="2" key="1">
    <citation type="journal article" date="2018" name="Nat. Plants">
        <title>Whole-genome landscape of Medicago truncatula symbiotic genes.</title>
        <authorList>
            <person name="Pecrix Y."/>
            <person name="Staton S.E."/>
            <person name="Sallet E."/>
            <person name="Lelandais-Briere C."/>
            <person name="Moreau S."/>
            <person name="Carrere S."/>
            <person name="Blein T."/>
            <person name="Jardinaud M.F."/>
            <person name="Latrasse D."/>
            <person name="Zouine M."/>
            <person name="Zahm M."/>
            <person name="Kreplak J."/>
            <person name="Mayjonade B."/>
            <person name="Satge C."/>
            <person name="Perez M."/>
            <person name="Cauet S."/>
            <person name="Marande W."/>
            <person name="Chantry-Darmon C."/>
            <person name="Lopez-Roques C."/>
            <person name="Bouchez O."/>
            <person name="Berard A."/>
            <person name="Debelle F."/>
            <person name="Munos S."/>
            <person name="Bendahmane A."/>
            <person name="Berges H."/>
            <person name="Niebel A."/>
            <person name="Buitink J."/>
            <person name="Frugier F."/>
            <person name="Benhamed M."/>
            <person name="Crespi M."/>
            <person name="Gouzy J."/>
            <person name="Gamas P."/>
        </authorList>
    </citation>
    <scope>NUCLEOTIDE SEQUENCE [LARGE SCALE GENOMIC DNA]</scope>
    <source>
        <strain evidence="2">cv. Jemalong A17</strain>
    </source>
</reference>
<dbReference type="EMBL" id="PSQE01000005">
    <property type="protein sequence ID" value="RHN55383.1"/>
    <property type="molecule type" value="Genomic_DNA"/>
</dbReference>
<name>A0A396HSC3_MEDTR</name>
<dbReference type="PANTHER" id="PTHR46201">
    <property type="entry name" value="PHD FINGER PROTEIN MALE MEIOCYTE DEATH 1-RELATED"/>
    <property type="match status" value="1"/>
</dbReference>
<dbReference type="PANTHER" id="PTHR46201:SF1">
    <property type="entry name" value="PHD FINGER PROTEIN MALE STERILITY 1"/>
    <property type="match status" value="1"/>
</dbReference>
<gene>
    <name evidence="1" type="ORF">MtrunA17_Chr5g0417191</name>
</gene>
<comment type="caution">
    <text evidence="1">The sequence shown here is derived from an EMBL/GenBank/DDBJ whole genome shotgun (WGS) entry which is preliminary data.</text>
</comment>
<accession>A0A396HSC3</accession>
<sequence>MLNIDVVGNKRRKRCGRVFRFKNFGEQGYPLMFNGASFRENVNGLLEYANLESNLKMGMPMWSFQLELNHHPPLYILLFVIEESIEAALNRHCNHCQYVGNV</sequence>
<evidence type="ECO:0000313" key="2">
    <source>
        <dbReference type="Proteomes" id="UP000265566"/>
    </source>
</evidence>
<evidence type="ECO:0000313" key="1">
    <source>
        <dbReference type="EMBL" id="RHN55383.1"/>
    </source>
</evidence>
<dbReference type="AlphaFoldDB" id="A0A396HSC3"/>
<proteinExistence type="predicted"/>
<organism evidence="1 2">
    <name type="scientific">Medicago truncatula</name>
    <name type="common">Barrel medic</name>
    <name type="synonym">Medicago tribuloides</name>
    <dbReference type="NCBI Taxonomy" id="3880"/>
    <lineage>
        <taxon>Eukaryota</taxon>
        <taxon>Viridiplantae</taxon>
        <taxon>Streptophyta</taxon>
        <taxon>Embryophyta</taxon>
        <taxon>Tracheophyta</taxon>
        <taxon>Spermatophyta</taxon>
        <taxon>Magnoliopsida</taxon>
        <taxon>eudicotyledons</taxon>
        <taxon>Gunneridae</taxon>
        <taxon>Pentapetalae</taxon>
        <taxon>rosids</taxon>
        <taxon>fabids</taxon>
        <taxon>Fabales</taxon>
        <taxon>Fabaceae</taxon>
        <taxon>Papilionoideae</taxon>
        <taxon>50 kb inversion clade</taxon>
        <taxon>NPAAA clade</taxon>
        <taxon>Hologalegina</taxon>
        <taxon>IRL clade</taxon>
        <taxon>Trifolieae</taxon>
        <taxon>Medicago</taxon>
    </lineage>
</organism>